<feature type="transmembrane region" description="Helical" evidence="5">
    <location>
        <begin position="283"/>
        <end position="306"/>
    </location>
</feature>
<evidence type="ECO:0000313" key="7">
    <source>
        <dbReference type="Proteomes" id="UP000694844"/>
    </source>
</evidence>
<dbReference type="Proteomes" id="UP000694844">
    <property type="component" value="Chromosome 8"/>
</dbReference>
<evidence type="ECO:0000313" key="13">
    <source>
        <dbReference type="RefSeq" id="XP_022299894.1"/>
    </source>
</evidence>
<keyword evidence="7" id="KW-1185">Reference proteome</keyword>
<dbReference type="GO" id="GO:0016020">
    <property type="term" value="C:membrane"/>
    <property type="evidence" value="ECO:0007669"/>
    <property type="project" value="UniProtKB-SubCell"/>
</dbReference>
<evidence type="ECO:0000256" key="5">
    <source>
        <dbReference type="SAM" id="Phobius"/>
    </source>
</evidence>
<dbReference type="PANTHER" id="PTHR46641:SF2">
    <property type="entry name" value="FMRFAMIDE RECEPTOR"/>
    <property type="match status" value="1"/>
</dbReference>
<accession>A0A8B8BAX1</accession>
<evidence type="ECO:0000256" key="2">
    <source>
        <dbReference type="ARBA" id="ARBA00022692"/>
    </source>
</evidence>
<evidence type="ECO:0000313" key="9">
    <source>
        <dbReference type="RefSeq" id="XP_022299890.1"/>
    </source>
</evidence>
<keyword evidence="4 5" id="KW-0472">Membrane</keyword>
<feature type="domain" description="G-protein coupled receptors family 1 profile" evidence="6">
    <location>
        <begin position="73"/>
        <end position="342"/>
    </location>
</feature>
<feature type="transmembrane region" description="Helical" evidence="5">
    <location>
        <begin position="133"/>
        <end position="157"/>
    </location>
</feature>
<organism evidence="7 13">
    <name type="scientific">Crassostrea virginica</name>
    <name type="common">Eastern oyster</name>
    <dbReference type="NCBI Taxonomy" id="6565"/>
    <lineage>
        <taxon>Eukaryota</taxon>
        <taxon>Metazoa</taxon>
        <taxon>Spiralia</taxon>
        <taxon>Lophotrochozoa</taxon>
        <taxon>Mollusca</taxon>
        <taxon>Bivalvia</taxon>
        <taxon>Autobranchia</taxon>
        <taxon>Pteriomorphia</taxon>
        <taxon>Ostreida</taxon>
        <taxon>Ostreoidea</taxon>
        <taxon>Ostreidae</taxon>
        <taxon>Crassostrea</taxon>
    </lineage>
</organism>
<dbReference type="Gene3D" id="1.20.1070.10">
    <property type="entry name" value="Rhodopsin 7-helix transmembrane proteins"/>
    <property type="match status" value="1"/>
</dbReference>
<dbReference type="RefSeq" id="XP_022299890.1">
    <property type="nucleotide sequence ID" value="XM_022444182.1"/>
</dbReference>
<name>A0A8B8BAX1_CRAVI</name>
<dbReference type="GeneID" id="111108361"/>
<dbReference type="PROSITE" id="PS50262">
    <property type="entry name" value="G_PROTEIN_RECEP_F1_2"/>
    <property type="match status" value="1"/>
</dbReference>
<dbReference type="PRINTS" id="PR00237">
    <property type="entry name" value="GPCRRHODOPSN"/>
</dbReference>
<proteinExistence type="predicted"/>
<dbReference type="GO" id="GO:0004930">
    <property type="term" value="F:G protein-coupled receptor activity"/>
    <property type="evidence" value="ECO:0007669"/>
    <property type="project" value="InterPro"/>
</dbReference>
<dbReference type="InterPro" id="IPR052954">
    <property type="entry name" value="GPCR-Ligand_Int"/>
</dbReference>
<dbReference type="OrthoDB" id="10011262at2759"/>
<dbReference type="AlphaFoldDB" id="A0A8B8BAX1"/>
<feature type="transmembrane region" description="Helical" evidence="5">
    <location>
        <begin position="178"/>
        <end position="198"/>
    </location>
</feature>
<dbReference type="RefSeq" id="XP_022299891.1">
    <property type="nucleotide sequence ID" value="XM_022444183.1"/>
</dbReference>
<dbReference type="PANTHER" id="PTHR46641">
    <property type="entry name" value="FMRFAMIDE RECEPTOR-RELATED"/>
    <property type="match status" value="1"/>
</dbReference>
<gene>
    <name evidence="8 9 10 11 12 13" type="primary">LOC111108361</name>
</gene>
<feature type="transmembrane region" description="Helical" evidence="5">
    <location>
        <begin position="93"/>
        <end position="113"/>
    </location>
</feature>
<dbReference type="RefSeq" id="XP_022299892.1">
    <property type="nucleotide sequence ID" value="XM_022444184.1"/>
</dbReference>
<feature type="transmembrane region" description="Helical" evidence="5">
    <location>
        <begin position="237"/>
        <end position="262"/>
    </location>
</feature>
<evidence type="ECO:0000313" key="10">
    <source>
        <dbReference type="RefSeq" id="XP_022299891.1"/>
    </source>
</evidence>
<evidence type="ECO:0000256" key="4">
    <source>
        <dbReference type="ARBA" id="ARBA00023136"/>
    </source>
</evidence>
<dbReference type="InterPro" id="IPR000276">
    <property type="entry name" value="GPCR_Rhodpsn"/>
</dbReference>
<keyword evidence="2 5" id="KW-0812">Transmembrane</keyword>
<evidence type="ECO:0000259" key="6">
    <source>
        <dbReference type="PROSITE" id="PS50262"/>
    </source>
</evidence>
<dbReference type="Pfam" id="PF00001">
    <property type="entry name" value="7tm_1"/>
    <property type="match status" value="1"/>
</dbReference>
<feature type="transmembrane region" description="Helical" evidence="5">
    <location>
        <begin position="54"/>
        <end position="81"/>
    </location>
</feature>
<dbReference type="RefSeq" id="XP_022299894.1">
    <property type="nucleotide sequence ID" value="XM_022444186.1"/>
</dbReference>
<dbReference type="InterPro" id="IPR017452">
    <property type="entry name" value="GPCR_Rhodpsn_7TM"/>
</dbReference>
<comment type="subcellular location">
    <subcellularLocation>
        <location evidence="1">Membrane</location>
    </subcellularLocation>
</comment>
<dbReference type="RefSeq" id="XP_022299889.1">
    <property type="nucleotide sequence ID" value="XM_022444181.1"/>
</dbReference>
<sequence length="467" mass="54093">MEPAMMEDLDFFSPYFEFNLDELNISLLNFSWSNLNLSLNNVYHDDSMYHRNLLMYYLMGICGMAVCAFGIIGNILSIVVLTRTCMRSSTYSYLTALSVSDLLFLILTMFILSRDSEEPHKEITWGKPFYIRLFPFIHPAAITFQVTSIWLTCAFTVDRYVMICHPFRSERWCKVSTARKVIVTVFFAGVVFNIIRFFEYEASEITVSNNDTNPRQLVIKLTDLGNSEEFREIVHSWLYLTCVAGIPFLSLLVLNIFLIHAVHESRKKGKQINAKERRRNDTTIMLIGVVVIFLICQGPALISRMIWAFDYQKAFVSAPWYTFNEVSNFLVILNSAVNIVPYYFFGKRFRSEFWKIFCKCLFTKEEIRTLTRKLSVTVMERQNSMVSQQDGQGVTQLQVFQNSKAFKKLSKKYQSVPMTDNDIMHSPTSNGKCEQNGRRNLRVNFEPNGNCRAHVDICDTCQTKALC</sequence>
<dbReference type="RefSeq" id="XP_022299893.1">
    <property type="nucleotide sequence ID" value="XM_022444185.1"/>
</dbReference>
<evidence type="ECO:0000256" key="3">
    <source>
        <dbReference type="ARBA" id="ARBA00022989"/>
    </source>
</evidence>
<dbReference type="KEGG" id="cvn:111108361"/>
<dbReference type="SUPFAM" id="SSF81321">
    <property type="entry name" value="Family A G protein-coupled receptor-like"/>
    <property type="match status" value="1"/>
</dbReference>
<reference evidence="8 9" key="1">
    <citation type="submission" date="2025-04" db="UniProtKB">
        <authorList>
            <consortium name="RefSeq"/>
        </authorList>
    </citation>
    <scope>IDENTIFICATION</scope>
    <source>
        <tissue evidence="8 9">Whole sample</tissue>
    </source>
</reference>
<dbReference type="CDD" id="cd14978">
    <property type="entry name" value="7tmA_FMRFamide_R-like"/>
    <property type="match status" value="1"/>
</dbReference>
<evidence type="ECO:0000313" key="8">
    <source>
        <dbReference type="RefSeq" id="XP_022299889.1"/>
    </source>
</evidence>
<protein>
    <submittedName>
        <fullName evidence="8 9">FMRFamide receptor-like</fullName>
    </submittedName>
</protein>
<keyword evidence="3 5" id="KW-1133">Transmembrane helix</keyword>
<evidence type="ECO:0000256" key="1">
    <source>
        <dbReference type="ARBA" id="ARBA00004370"/>
    </source>
</evidence>
<feature type="transmembrane region" description="Helical" evidence="5">
    <location>
        <begin position="326"/>
        <end position="345"/>
    </location>
</feature>
<evidence type="ECO:0000313" key="12">
    <source>
        <dbReference type="RefSeq" id="XP_022299893.1"/>
    </source>
</evidence>
<evidence type="ECO:0000313" key="11">
    <source>
        <dbReference type="RefSeq" id="XP_022299892.1"/>
    </source>
</evidence>